<evidence type="ECO:0000313" key="1">
    <source>
        <dbReference type="EMBL" id="PKC05165.1"/>
    </source>
</evidence>
<sequence length="130" mass="15141">MSAIRKSLIYAAINRAFALTDYNIYNKRHKQVEFQKQIILADESLTKDEKSEAVRKLTKVYDSSKIVFNKGIRRVCENCNQKCLATLYSKNTNLTVELGFKDVIVELKRRAPSEEEVIKLLKYTTIEIYK</sequence>
<reference evidence="1 2" key="2">
    <citation type="submission" date="2017-09" db="EMBL/GenBank/DDBJ databases">
        <title>Extensive intraspecific genome diversity in a model arbuscular mycorrhizal fungus.</title>
        <authorList>
            <person name="Chen E.C."/>
            <person name="Morin E."/>
            <person name="Beaudet D."/>
            <person name="Noel J."/>
            <person name="Ndikumana S."/>
            <person name="Charron P."/>
            <person name="St-Onge C."/>
            <person name="Giorgi J."/>
            <person name="Grigoriev I.V."/>
            <person name="Roux C."/>
            <person name="Martin F.M."/>
            <person name="Corradi N."/>
        </authorList>
    </citation>
    <scope>NUCLEOTIDE SEQUENCE [LARGE SCALE GENOMIC DNA]</scope>
    <source>
        <strain evidence="1 2">A5</strain>
    </source>
</reference>
<protein>
    <submittedName>
        <fullName evidence="1">Uncharacterized protein</fullName>
    </submittedName>
</protein>
<comment type="caution">
    <text evidence="1">The sequence shown here is derived from an EMBL/GenBank/DDBJ whole genome shotgun (WGS) entry which is preliminary data.</text>
</comment>
<dbReference type="VEuPathDB" id="FungiDB:FUN_000141"/>
<accession>A0A2N0PEB4</accession>
<evidence type="ECO:0000313" key="2">
    <source>
        <dbReference type="Proteomes" id="UP000232722"/>
    </source>
</evidence>
<organism evidence="1 2">
    <name type="scientific">Rhizophagus irregularis</name>
    <dbReference type="NCBI Taxonomy" id="588596"/>
    <lineage>
        <taxon>Eukaryota</taxon>
        <taxon>Fungi</taxon>
        <taxon>Fungi incertae sedis</taxon>
        <taxon>Mucoromycota</taxon>
        <taxon>Glomeromycotina</taxon>
        <taxon>Glomeromycetes</taxon>
        <taxon>Glomerales</taxon>
        <taxon>Glomeraceae</taxon>
        <taxon>Rhizophagus</taxon>
    </lineage>
</organism>
<reference evidence="1 2" key="1">
    <citation type="submission" date="2016-04" db="EMBL/GenBank/DDBJ databases">
        <title>Genome analyses suggest a sexual origin of heterokaryosis in a supposedly ancient asexual fungus.</title>
        <authorList>
            <person name="Ropars J."/>
            <person name="Sedzielewska K."/>
            <person name="Noel J."/>
            <person name="Charron P."/>
            <person name="Farinelli L."/>
            <person name="Marton T."/>
            <person name="Kruger M."/>
            <person name="Pelin A."/>
            <person name="Brachmann A."/>
            <person name="Corradi N."/>
        </authorList>
    </citation>
    <scope>NUCLEOTIDE SEQUENCE [LARGE SCALE GENOMIC DNA]</scope>
    <source>
        <strain evidence="1 2">A5</strain>
    </source>
</reference>
<proteinExistence type="predicted"/>
<dbReference type="EMBL" id="LLXJ01000911">
    <property type="protein sequence ID" value="PKC05165.1"/>
    <property type="molecule type" value="Genomic_DNA"/>
</dbReference>
<dbReference type="Proteomes" id="UP000232722">
    <property type="component" value="Unassembled WGS sequence"/>
</dbReference>
<name>A0A2N0PEB4_9GLOM</name>
<gene>
    <name evidence="1" type="ORF">RhiirA5_421274</name>
</gene>
<dbReference type="AlphaFoldDB" id="A0A2N0PEB4"/>